<dbReference type="SUPFAM" id="SSF48264">
    <property type="entry name" value="Cytochrome P450"/>
    <property type="match status" value="1"/>
</dbReference>
<dbReference type="InterPro" id="IPR017972">
    <property type="entry name" value="Cyt_P450_CS"/>
</dbReference>
<dbReference type="Pfam" id="PF00067">
    <property type="entry name" value="p450"/>
    <property type="match status" value="1"/>
</dbReference>
<organism evidence="3 4">
    <name type="scientific">Archangium minus</name>
    <dbReference type="NCBI Taxonomy" id="83450"/>
    <lineage>
        <taxon>Bacteria</taxon>
        <taxon>Pseudomonadati</taxon>
        <taxon>Myxococcota</taxon>
        <taxon>Myxococcia</taxon>
        <taxon>Myxococcales</taxon>
        <taxon>Cystobacterineae</taxon>
        <taxon>Archangiaceae</taxon>
        <taxon>Archangium</taxon>
    </lineage>
</organism>
<evidence type="ECO:0000256" key="2">
    <source>
        <dbReference type="RuleBase" id="RU000461"/>
    </source>
</evidence>
<dbReference type="PROSITE" id="PS00086">
    <property type="entry name" value="CYTOCHROME_P450"/>
    <property type="match status" value="1"/>
</dbReference>
<dbReference type="EMBL" id="CP043494">
    <property type="protein sequence ID" value="WNG45573.1"/>
    <property type="molecule type" value="Genomic_DNA"/>
</dbReference>
<protein>
    <submittedName>
        <fullName evidence="3">Cytochrome P450</fullName>
    </submittedName>
</protein>
<keyword evidence="2" id="KW-0479">Metal-binding</keyword>
<name>A0ABY9WPP1_9BACT</name>
<comment type="similarity">
    <text evidence="1 2">Belongs to the cytochrome P450 family.</text>
</comment>
<dbReference type="InterPro" id="IPR001128">
    <property type="entry name" value="Cyt_P450"/>
</dbReference>
<keyword evidence="4" id="KW-1185">Reference proteome</keyword>
<evidence type="ECO:0000313" key="4">
    <source>
        <dbReference type="Proteomes" id="UP001611383"/>
    </source>
</evidence>
<sequence length="397" mass="44524">MSNRLNLLDPEVRANPYPVYAELRRNAPVTQVDPGGIWVVARQADVLTAMKNPQLFSSEGIRRTYRPSWKSDYPLADSMLVMDPPRHTRLRALVNRAFGASMVSRLEPRIREVAHQVVASLPVGRSVNFVDAFSIWVPIAVFGELVGLPRSLHPIIKSWSDVYGEFTSIRPEDTQRQQEIHRAVAETRSHFNEVLEARRREPRDDLVSDLLRAQVDGESLSDTDLMGFLFLLLIGALETAAHLLSSCALMFQEQPELMARLRAQPTLIPRFIDEMLRHSGPAHGLFRMNTDEVELGGVRIPQGSRILLLIASANRDEAAIPDPDRFDMERPGPQNLPFGHGIHFCLGAQLARMEVRVALEELLARFARLTPGEGSIEWNASLVMRGLAQLPLVAHLP</sequence>
<proteinExistence type="inferred from homology"/>
<dbReference type="Proteomes" id="UP001611383">
    <property type="component" value="Chromosome"/>
</dbReference>
<dbReference type="InterPro" id="IPR036396">
    <property type="entry name" value="Cyt_P450_sf"/>
</dbReference>
<dbReference type="PANTHER" id="PTHR46696:SF1">
    <property type="entry name" value="CYTOCHROME P450 YJIB-RELATED"/>
    <property type="match status" value="1"/>
</dbReference>
<keyword evidence="2" id="KW-0349">Heme</keyword>
<keyword evidence="2" id="KW-0560">Oxidoreductase</keyword>
<dbReference type="Gene3D" id="1.10.630.10">
    <property type="entry name" value="Cytochrome P450"/>
    <property type="match status" value="1"/>
</dbReference>
<dbReference type="PRINTS" id="PR00359">
    <property type="entry name" value="BP450"/>
</dbReference>
<dbReference type="PANTHER" id="PTHR46696">
    <property type="entry name" value="P450, PUTATIVE (EUROFUNG)-RELATED"/>
    <property type="match status" value="1"/>
</dbReference>
<gene>
    <name evidence="3" type="ORF">F0U60_16810</name>
</gene>
<keyword evidence="2" id="KW-0503">Monooxygenase</keyword>
<evidence type="ECO:0000256" key="1">
    <source>
        <dbReference type="ARBA" id="ARBA00010617"/>
    </source>
</evidence>
<reference evidence="3 4" key="1">
    <citation type="submission" date="2019-08" db="EMBL/GenBank/DDBJ databases">
        <title>Archangium and Cystobacter genomes.</title>
        <authorList>
            <person name="Chen I.-C.K."/>
            <person name="Wielgoss S."/>
        </authorList>
    </citation>
    <scope>NUCLEOTIDE SEQUENCE [LARGE SCALE GENOMIC DNA]</scope>
    <source>
        <strain evidence="3 4">Cbm 6</strain>
    </source>
</reference>
<dbReference type="InterPro" id="IPR002397">
    <property type="entry name" value="Cyt_P450_B"/>
</dbReference>
<keyword evidence="2" id="KW-0408">Iron</keyword>
<accession>A0ABY9WPP1</accession>
<dbReference type="RefSeq" id="WP_395820679.1">
    <property type="nucleotide sequence ID" value="NZ_CP043494.1"/>
</dbReference>
<evidence type="ECO:0000313" key="3">
    <source>
        <dbReference type="EMBL" id="WNG45573.1"/>
    </source>
</evidence>